<feature type="transmembrane region" description="Helical" evidence="1">
    <location>
        <begin position="32"/>
        <end position="54"/>
    </location>
</feature>
<reference evidence="2 3" key="1">
    <citation type="journal article" date="2016" name="Nat. Biotechnol.">
        <title>Measurement of bacterial replication rates in microbial communities.</title>
        <authorList>
            <person name="Brown C.T."/>
            <person name="Olm M.R."/>
            <person name="Thomas B.C."/>
            <person name="Banfield J.F."/>
        </authorList>
    </citation>
    <scope>NUCLEOTIDE SEQUENCE [LARGE SCALE GENOMIC DNA]</scope>
    <source>
        <strain evidence="2">45_41</strain>
    </source>
</reference>
<dbReference type="AlphaFoldDB" id="A0A1Q6HZ61"/>
<dbReference type="EMBL" id="MNQU01000245">
    <property type="protein sequence ID" value="OKZ31769.1"/>
    <property type="molecule type" value="Genomic_DNA"/>
</dbReference>
<organism evidence="2 3">
    <name type="scientific">Bacteroides uniformis</name>
    <dbReference type="NCBI Taxonomy" id="820"/>
    <lineage>
        <taxon>Bacteria</taxon>
        <taxon>Pseudomonadati</taxon>
        <taxon>Bacteroidota</taxon>
        <taxon>Bacteroidia</taxon>
        <taxon>Bacteroidales</taxon>
        <taxon>Bacteroidaceae</taxon>
        <taxon>Bacteroides</taxon>
    </lineage>
</organism>
<sequence>MRKKWIKLFPLLIGAVIAYCLLWYVIPQNKGGGVAALLVAAILLFFLILLRFVIGKNKKKCN</sequence>
<evidence type="ECO:0000313" key="2">
    <source>
        <dbReference type="EMBL" id="OKZ31769.1"/>
    </source>
</evidence>
<keyword evidence="1" id="KW-0472">Membrane</keyword>
<accession>A0A1Q6HZ61</accession>
<name>A0A1Q6HZ61_BACUN</name>
<evidence type="ECO:0000256" key="1">
    <source>
        <dbReference type="SAM" id="Phobius"/>
    </source>
</evidence>
<protein>
    <submittedName>
        <fullName evidence="2">Uncharacterized protein</fullName>
    </submittedName>
</protein>
<proteinExistence type="predicted"/>
<comment type="caution">
    <text evidence="2">The sequence shown here is derived from an EMBL/GenBank/DDBJ whole genome shotgun (WGS) entry which is preliminary data.</text>
</comment>
<gene>
    <name evidence="2" type="ORF">BHV79_12705</name>
</gene>
<dbReference type="Proteomes" id="UP000186549">
    <property type="component" value="Unassembled WGS sequence"/>
</dbReference>
<feature type="transmembrane region" description="Helical" evidence="1">
    <location>
        <begin position="7"/>
        <end position="26"/>
    </location>
</feature>
<evidence type="ECO:0000313" key="3">
    <source>
        <dbReference type="Proteomes" id="UP000186549"/>
    </source>
</evidence>
<keyword evidence="1" id="KW-0812">Transmembrane</keyword>
<keyword evidence="1" id="KW-1133">Transmembrane helix</keyword>